<dbReference type="PANTHER" id="PTHR36142:SF2">
    <property type="entry name" value="METALLO-HYDROLASE_OXIDOREDUCTASE SUPERFAMILY PROTEIN"/>
    <property type="match status" value="1"/>
</dbReference>
<gene>
    <name evidence="1" type="ORF">jhhlp_002900</name>
</gene>
<name>A0A2N3NFC0_9PEZI</name>
<comment type="caution">
    <text evidence="1">The sequence shown here is derived from an EMBL/GenBank/DDBJ whole genome shotgun (WGS) entry which is preliminary data.</text>
</comment>
<evidence type="ECO:0000313" key="2">
    <source>
        <dbReference type="Proteomes" id="UP000233524"/>
    </source>
</evidence>
<reference evidence="1 2" key="1">
    <citation type="journal article" date="2017" name="G3 (Bethesda)">
        <title>First Draft Genome Sequence of the Pathogenic Fungus Lomentospora prolificans (Formerly Scedosporium prolificans).</title>
        <authorList>
            <person name="Luo R."/>
            <person name="Zimin A."/>
            <person name="Workman R."/>
            <person name="Fan Y."/>
            <person name="Pertea G."/>
            <person name="Grossman N."/>
            <person name="Wear M.P."/>
            <person name="Jia B."/>
            <person name="Miller H."/>
            <person name="Casadevall A."/>
            <person name="Timp W."/>
            <person name="Zhang S.X."/>
            <person name="Salzberg S.L."/>
        </authorList>
    </citation>
    <scope>NUCLEOTIDE SEQUENCE [LARGE SCALE GENOMIC DNA]</scope>
    <source>
        <strain evidence="1 2">JHH-5317</strain>
    </source>
</reference>
<accession>A0A2N3NFC0</accession>
<sequence>MDIPALHSTLRDRFAAGAEDRPIFTSLNGDNTWLMSFPRPRDERGKTGKIFYHVVFEPWLAGPASMLSTWIIYIKLGAPAAISTVDQIETLITEIENAAAGRPNQSSEPPKPEGDKYTGGIDALLVGFHYSDHLHEETLRMFHKAIPFIGSAEVVNIVKGYNHFTTIKLIHNFPVSATSWQSPELHPGEPLPAWIRPIRLPTNRELNYCLAIVWTHRNSGGVETHEAIFQTPHGTLIDAEPLQAFLDSEPRTKKLAIMNPLKEGYTAGQKLALGVKSGLELYRKMGGAKYWIPTSDGQLIYQGLVMRLLNVNDVKRTLDWALEEEAQAATDETITTKLERPSLVEVGNGQSCILE</sequence>
<dbReference type="AlphaFoldDB" id="A0A2N3NFC0"/>
<evidence type="ECO:0000313" key="1">
    <source>
        <dbReference type="EMBL" id="PKS11139.1"/>
    </source>
</evidence>
<dbReference type="PANTHER" id="PTHR36142">
    <property type="entry name" value="METALLO-HYDROLASE/OXIDOREDUCTASE SUPERFAMILY PROTEIN"/>
    <property type="match status" value="1"/>
</dbReference>
<protein>
    <submittedName>
        <fullName evidence="1">Uncharacterized protein</fullName>
    </submittedName>
</protein>
<proteinExistence type="predicted"/>
<keyword evidence="2" id="KW-1185">Reference proteome</keyword>
<dbReference type="OrthoDB" id="9971601at2759"/>
<dbReference type="Proteomes" id="UP000233524">
    <property type="component" value="Unassembled WGS sequence"/>
</dbReference>
<dbReference type="EMBL" id="NLAX01000008">
    <property type="protein sequence ID" value="PKS11139.1"/>
    <property type="molecule type" value="Genomic_DNA"/>
</dbReference>
<dbReference type="InParanoid" id="A0A2N3NFC0"/>
<dbReference type="VEuPathDB" id="FungiDB:jhhlp_002900"/>
<organism evidence="1 2">
    <name type="scientific">Lomentospora prolificans</name>
    <dbReference type="NCBI Taxonomy" id="41688"/>
    <lineage>
        <taxon>Eukaryota</taxon>
        <taxon>Fungi</taxon>
        <taxon>Dikarya</taxon>
        <taxon>Ascomycota</taxon>
        <taxon>Pezizomycotina</taxon>
        <taxon>Sordariomycetes</taxon>
        <taxon>Hypocreomycetidae</taxon>
        <taxon>Microascales</taxon>
        <taxon>Microascaceae</taxon>
        <taxon>Lomentospora</taxon>
    </lineage>
</organism>